<feature type="site" description="Transition state stabilizer" evidence="5">
    <location>
        <position position="58"/>
    </location>
</feature>
<feature type="active site" description="Proton donor" evidence="6">
    <location>
        <position position="45"/>
    </location>
</feature>
<dbReference type="EMBL" id="GL349582">
    <property type="protein sequence ID" value="EFI47369.1"/>
    <property type="molecule type" value="Genomic_DNA"/>
</dbReference>
<sequence length="256" mass="29363">MRFKITFRVDRSLGDCLPINYQYEQSAVIYKILSNADKAYSAWLHDNGFQLDNGKHFKLFCYSRFQFEKYRIMRAAKCINIIGDKIEWYVSFLPEKSTAEFVHGLFANQHVVIGNKDYRVALDVVDVEIQARFSPSDECRFRTLSPICVKLHKDNKTVYIGPESPLYEQALLNGLLSRYHAVHGEPYDGEVFCRLNLISSPKEKLITIKANTKGETRVRGYDFIFSMSLPSPLMHIAYEAGLGEETGMGFGMIEVV</sequence>
<proteinExistence type="inferred from homology"/>
<dbReference type="GO" id="GO:0003723">
    <property type="term" value="F:RNA binding"/>
    <property type="evidence" value="ECO:0007669"/>
    <property type="project" value="UniProtKB-KW"/>
</dbReference>
<dbReference type="GO" id="GO:0051607">
    <property type="term" value="P:defense response to virus"/>
    <property type="evidence" value="ECO:0007669"/>
    <property type="project" value="UniProtKB-KW"/>
</dbReference>
<keyword evidence="2" id="KW-0694">RNA-binding</keyword>
<dbReference type="RefSeq" id="WP_004378892.1">
    <property type="nucleotide sequence ID" value="NZ_GL349582.1"/>
</dbReference>
<dbReference type="eggNOG" id="COG1583">
    <property type="taxonomic scope" value="Bacteria"/>
</dbReference>
<dbReference type="PANTHER" id="PTHR36984:SF1">
    <property type="entry name" value="CRISPR-ASSOCIATED ENDORIBONUCLEASE CAS6 1"/>
    <property type="match status" value="1"/>
</dbReference>
<feature type="domain" description="CRISPR associated protein Cas6 C-terminal" evidence="7">
    <location>
        <begin position="137"/>
        <end position="255"/>
    </location>
</feature>
<dbReference type="InterPro" id="IPR049435">
    <property type="entry name" value="Cas_Cas6_C"/>
</dbReference>
<dbReference type="PANTHER" id="PTHR36984">
    <property type="entry name" value="CRISPR-ASSOCIATED ENDORIBONUCLEASE CAS6 1"/>
    <property type="match status" value="1"/>
</dbReference>
<dbReference type="AlphaFoldDB" id="D7NGF5"/>
<reference evidence="8 9" key="1">
    <citation type="submission" date="2010-02" db="EMBL/GenBank/DDBJ databases">
        <title>The Genome Sequence of Prevotella oris strain C735.</title>
        <authorList>
            <consortium name="The Broad Institute Genome Sequencing Platform"/>
            <person name="Ward D."/>
            <person name="Feldgarden M."/>
            <person name="Earl A."/>
            <person name="Young S.K."/>
            <person name="Zeng Q."/>
            <person name="Koehrsen M."/>
            <person name="Alvarado L."/>
            <person name="Berlin A."/>
            <person name="Bochicchio J."/>
            <person name="Borenstein D."/>
            <person name="Chapman S.B."/>
            <person name="Chen Z."/>
            <person name="Engels R."/>
            <person name="Freedman E."/>
            <person name="Gellesch M."/>
            <person name="Goldberg J."/>
            <person name="Griggs A."/>
            <person name="Gujja S."/>
            <person name="Heilman E."/>
            <person name="Heiman D."/>
            <person name="Hepburn T."/>
            <person name="Howarth C."/>
            <person name="Jen D."/>
            <person name="Larson L."/>
            <person name="Mehta T."/>
            <person name="Park D."/>
            <person name="Pearson M."/>
            <person name="Roberts A."/>
            <person name="Saif S."/>
            <person name="Shea T."/>
            <person name="Shenoy N."/>
            <person name="Sisk P."/>
            <person name="Stolte C."/>
            <person name="Sykes S."/>
            <person name="Thomson T."/>
            <person name="Walk T."/>
            <person name="White J."/>
            <person name="Yandava C."/>
            <person name="Sibley C.D."/>
            <person name="Field T.R."/>
            <person name="Grinwis M."/>
            <person name="Eshaghurshan C.S."/>
            <person name="Surette M.G."/>
            <person name="Haas B."/>
            <person name="Nusbaum C."/>
            <person name="Birren B."/>
        </authorList>
    </citation>
    <scope>NUCLEOTIDE SEQUENCE [LARGE SCALE GENOMIC DNA]</scope>
    <source>
        <strain evidence="8 9">C735</strain>
    </source>
</reference>
<dbReference type="Pfam" id="PF21350">
    <property type="entry name" value="Cas6_I-A"/>
    <property type="match status" value="1"/>
</dbReference>
<evidence type="ECO:0000313" key="8">
    <source>
        <dbReference type="EMBL" id="EFI47369.1"/>
    </source>
</evidence>
<evidence type="ECO:0000256" key="6">
    <source>
        <dbReference type="PIRSR" id="PIRSR005054-50"/>
    </source>
</evidence>
<protein>
    <recommendedName>
        <fullName evidence="4">CRISPR-associated endoribonuclease</fullName>
    </recommendedName>
</protein>
<evidence type="ECO:0000256" key="4">
    <source>
        <dbReference type="PIRNR" id="PIRNR005054"/>
    </source>
</evidence>
<dbReference type="Gene3D" id="3.30.70.1900">
    <property type="match status" value="1"/>
</dbReference>
<comment type="function">
    <text evidence="4">CRISPR (clustered regularly interspaced short palindromic repeat), is an adaptive immune system that provides protection against mobile genetic elements (viruses, transposable elements and conjugative plasmids). CRISPR clusters contain sequences complementary to antecedent mobile elements and target invading nucleic acids. CRISPR clusters are transcribed and processed into CRISPR RNA (crRNA).</text>
</comment>
<dbReference type="CDD" id="cd21140">
    <property type="entry name" value="Cas6_I-like"/>
    <property type="match status" value="1"/>
</dbReference>
<keyword evidence="9" id="KW-1185">Reference proteome</keyword>
<evidence type="ECO:0000256" key="2">
    <source>
        <dbReference type="ARBA" id="ARBA00022884"/>
    </source>
</evidence>
<accession>D7NGF5</accession>
<feature type="active site" description="Proton acceptor" evidence="6">
    <location>
        <position position="30"/>
    </location>
</feature>
<dbReference type="Proteomes" id="UP000003805">
    <property type="component" value="Unassembled WGS sequence"/>
</dbReference>
<dbReference type="InterPro" id="IPR045747">
    <property type="entry name" value="CRISPR-assoc_prot_Cas6_N_sf"/>
</dbReference>
<name>D7NGF5_9BACT</name>
<dbReference type="Gene3D" id="3.30.70.1890">
    <property type="match status" value="1"/>
</dbReference>
<evidence type="ECO:0000259" key="7">
    <source>
        <dbReference type="Pfam" id="PF01881"/>
    </source>
</evidence>
<dbReference type="Pfam" id="PF01881">
    <property type="entry name" value="Cas_Cas6_C"/>
    <property type="match status" value="1"/>
</dbReference>
<gene>
    <name evidence="8" type="ORF">HMPREF0665_02671</name>
</gene>
<dbReference type="HOGENOM" id="CLU_089858_0_0_10"/>
<keyword evidence="3" id="KW-0051">Antiviral defense</keyword>
<dbReference type="NCBIfam" id="TIGR01877">
    <property type="entry name" value="cas_cas6"/>
    <property type="match status" value="1"/>
</dbReference>
<comment type="similarity">
    <text evidence="1 4">Belongs to the CRISPR-associated protein Cas6/Cse3/CasE family.</text>
</comment>
<evidence type="ECO:0000256" key="1">
    <source>
        <dbReference type="ARBA" id="ARBA00005937"/>
    </source>
</evidence>
<dbReference type="InterPro" id="IPR010156">
    <property type="entry name" value="CRISPR-assoc_prot_Cas6"/>
</dbReference>
<organism evidence="8 9">
    <name type="scientific">Segatella oris C735</name>
    <dbReference type="NCBI Taxonomy" id="563008"/>
    <lineage>
        <taxon>Bacteria</taxon>
        <taxon>Pseudomonadati</taxon>
        <taxon>Bacteroidota</taxon>
        <taxon>Bacteroidia</taxon>
        <taxon>Bacteroidales</taxon>
        <taxon>Prevotellaceae</taxon>
        <taxon>Segatella</taxon>
    </lineage>
</organism>
<evidence type="ECO:0000256" key="3">
    <source>
        <dbReference type="ARBA" id="ARBA00023118"/>
    </source>
</evidence>
<evidence type="ECO:0000256" key="5">
    <source>
        <dbReference type="PIRSR" id="PIRSR005054-1"/>
    </source>
</evidence>
<dbReference type="PIRSF" id="PIRSF005054">
    <property type="entry name" value="PF1131"/>
    <property type="match status" value="1"/>
</dbReference>
<dbReference type="GO" id="GO:0016788">
    <property type="term" value="F:hydrolase activity, acting on ester bonds"/>
    <property type="evidence" value="ECO:0007669"/>
    <property type="project" value="InterPro"/>
</dbReference>
<evidence type="ECO:0000313" key="9">
    <source>
        <dbReference type="Proteomes" id="UP000003805"/>
    </source>
</evidence>